<feature type="binding site" evidence="17">
    <location>
        <position position="173"/>
    </location>
    <ligand>
        <name>[4Fe-4S] cluster</name>
        <dbReference type="ChEBI" id="CHEBI:49883"/>
    </ligand>
</feature>
<dbReference type="PANTHER" id="PTHR11472">
    <property type="entry name" value="DNA REPAIR DEAD HELICASE RAD3/XP-D SUBFAMILY MEMBER"/>
    <property type="match status" value="1"/>
</dbReference>
<evidence type="ECO:0000256" key="9">
    <source>
        <dbReference type="ARBA" id="ARBA00023014"/>
    </source>
</evidence>
<dbReference type="PROSITE" id="PS50050">
    <property type="entry name" value="TNFR_NGFR_2"/>
    <property type="match status" value="1"/>
</dbReference>
<keyword evidence="13 17" id="KW-0539">Nucleus</keyword>
<dbReference type="InterPro" id="IPR006554">
    <property type="entry name" value="Helicase-like_DEXD_c2"/>
</dbReference>
<dbReference type="PROSITE" id="PS51193">
    <property type="entry name" value="HELICASE_ATP_BIND_2"/>
    <property type="match status" value="1"/>
</dbReference>
<dbReference type="InterPro" id="IPR045028">
    <property type="entry name" value="DinG/Rad3-like"/>
</dbReference>
<dbReference type="GO" id="GO:0070182">
    <property type="term" value="F:DNA polymerase binding"/>
    <property type="evidence" value="ECO:0007669"/>
    <property type="project" value="Ensembl"/>
</dbReference>
<dbReference type="CDD" id="cd13932">
    <property type="entry name" value="HN_RTEL1"/>
    <property type="match status" value="2"/>
</dbReference>
<dbReference type="Gene3D" id="3.40.50.300">
    <property type="entry name" value="P-loop containing nucleotide triphosphate hydrolases"/>
    <property type="match status" value="2"/>
</dbReference>
<evidence type="ECO:0000256" key="13">
    <source>
        <dbReference type="ARBA" id="ARBA00023242"/>
    </source>
</evidence>
<dbReference type="SUPFAM" id="SSF57586">
    <property type="entry name" value="TNF receptor-like"/>
    <property type="match status" value="2"/>
</dbReference>
<dbReference type="InterPro" id="IPR049909">
    <property type="entry name" value="Rtel1_HHD"/>
</dbReference>
<comment type="subcellular location">
    <subcellularLocation>
        <location evidence="17">Nucleus</location>
    </subcellularLocation>
    <text evidence="17">Colocalizes with PCNA within the replication foci in S-phase cells.</text>
</comment>
<dbReference type="GO" id="GO:0051539">
    <property type="term" value="F:4 iron, 4 sulfur cluster binding"/>
    <property type="evidence" value="ECO:0007669"/>
    <property type="project" value="UniProtKB-UniRule"/>
</dbReference>
<dbReference type="SMART" id="SM00208">
    <property type="entry name" value="TNFR"/>
    <property type="match status" value="3"/>
</dbReference>
<dbReference type="InterPro" id="IPR030845">
    <property type="entry name" value="RTEL1"/>
</dbReference>
<gene>
    <name evidence="17 22" type="primary">RTEL1</name>
</gene>
<dbReference type="GO" id="GO:0046872">
    <property type="term" value="F:metal ion binding"/>
    <property type="evidence" value="ECO:0007669"/>
    <property type="project" value="UniProtKB-UniRule"/>
</dbReference>
<dbReference type="GO" id="GO:0006281">
    <property type="term" value="P:DNA repair"/>
    <property type="evidence" value="ECO:0007669"/>
    <property type="project" value="UniProtKB-UniRule"/>
</dbReference>
<reference evidence="22" key="2">
    <citation type="submission" date="2025-08" db="UniProtKB">
        <authorList>
            <consortium name="Ensembl"/>
        </authorList>
    </citation>
    <scope>IDENTIFICATION</scope>
</reference>
<accession>A0A8I3X5P8</accession>
<evidence type="ECO:0000256" key="7">
    <source>
        <dbReference type="ARBA" id="ARBA00022840"/>
    </source>
</evidence>
<dbReference type="GO" id="GO:0090657">
    <property type="term" value="P:telomeric loop disassembly"/>
    <property type="evidence" value="ECO:0007669"/>
    <property type="project" value="Ensembl"/>
</dbReference>
<keyword evidence="10 17" id="KW-0238">DNA-binding</keyword>
<dbReference type="GO" id="GO:0016607">
    <property type="term" value="C:nuclear speck"/>
    <property type="evidence" value="ECO:0007669"/>
    <property type="project" value="Ensembl"/>
</dbReference>
<sequence length="1636" mass="179826">MPKIVLNGVTVDFPFKPYKCQQEYMAKVLECLQKKVNGILESPTGTGKTLCLLCTTLAWREHLRDTISARKIAERLQGELFPDRALSSWGSAAAAADGDPIACYTDVPKIIYASRTHSQLTQVISELRNTSYRPKVCVLGSREQLCIHPEVKKQESNHMQIHLCRKKVASHSCHFYNNVEEKSLEQELTSPILDIEDLVKSGSRHRVCPYYLSRNLKQQADIIFMPYNYLLDAKSRRAHSIDLKGTVVILDEAHNVEKICEESASFDLTPQDLASGLDVIDRVLEEQTKAAQQGEPHPEFSADTPSSGLNMELEDIAKLKMILLRLEGAIDAIELPGDNSGVTKPGSYIFELFAEAQLTFQTKGCILDSLDQIIQHLAGRAGVFTNTAGLQKLADIIQLGRLQKNPGTYGRPVPTLQCSVHAAGQPGAAFFTDAALSRWGWKDSTALSSQLLPKGTVFQDPHTPSVAPACQGPLCCPAWSMAVSLSQRPCSCQVDLLPCPRWVAAEHLQHMARPGSPAAPGPRGQIVFSVDPSEFGPDFLEGLGALRSYKVHIHHDAGHWRAAQQSDAWSTTAARKPGKVLSYWCFSPGHSMRELVRQGVRTLILTSGTLAPVSSFALEMQIPFPVCLENPHIIDKHQIWVGVVPRGPDGAQLSSAFDRRYSEECLSSLGKALGNIARVVPYGLLVFFPSYPVMEKSLEFWRARDLARKIEALKPLFVEPRSKGSFSETISAYYERVTSPGSTGAAFLAVCRGKASEGLDFSDTNGRGVIVTGLPYPPRMDPRVVLKMQFLDEMKGQGGAGGQFLSGQEWYRQQASRAVNQAIGRVIRHRQDYGAVFLCDHRFAFADARAQLPSWVRPHVRVYNNFGHVIRDVVQFFRVAERTMPAPAPRAAASSSCEKEDGVRVAKSPGTLLSTRKAKSLDLHVPSLKQKPSGSPAAEDLEGSLCVEYEQESVPAGQRPKGLLAALEHSEQQAGGPSKEQAHRYSTLSLPCEKRLAEEPRGGRRKIRLVTHLEEPAAAAQVDRAKLFMVAVKQELSQANFATFTQALQDYKGSDDFAALVAHLRPLFAEDPKKHSLLQGFYQFVRPHHKQQFEEVCIQLIGRGCGYQPEHSIPQRQRAQPALDPTGRMAPDPKLTLSKAATQQLDPREHLNQGGPHLTPRPPPEGDPGSHPQWGSGAHRAGKQGQRAVSAYLADARQALGSAGYSQLLAALRAYKQDDDLDKVLAVLAALTTERPEDFPLLQRFSMFVRPHHKQRFLQTCTDLTGWSHGGMELLGPQEESLATPPVLAHGTHQPGPSWPKKAGKTQSKISSFLRQRPAGAVEADCSAAGPSQSSRPPHGPAASEWGRRTWCPSSALPVTFSAARPAGNGTFRPLERAQPATPPAGGRVSCRSSGRSPTRTMRALEGPGLSLLCSAWVLPTLLLVMATRGAAEAPTYPWRDPETEEWLVCAQCPPGTFVQRPCRRDSPTMCGPCPPRHYTQFWNYLERCRYCNVLCGEREEEARPCQATHNRVCRCRAGFFAHAGFCLGHTPCPPGTGVTAPGTEECERAVIDFVTLQDVSIKKLQRLQQVLEGPGGWGPAPRVGRAALRLKLQQRLKELLEVGDGTLLARLLRALRVARLPGLERSIRERFLPAH</sequence>
<dbReference type="InterPro" id="IPR001368">
    <property type="entry name" value="TNFR/NGFR_Cys_rich_reg"/>
</dbReference>
<protein>
    <recommendedName>
        <fullName evidence="17">Regulator of telomere elongation helicase 1</fullName>
        <ecNumber evidence="17">5.6.2.-</ecNumber>
    </recommendedName>
</protein>
<feature type="binding site" evidence="17">
    <location>
        <position position="164"/>
    </location>
    <ligand>
        <name>[4Fe-4S] cluster</name>
        <dbReference type="ChEBI" id="CHEBI:49883"/>
    </ligand>
</feature>
<evidence type="ECO:0000256" key="16">
    <source>
        <dbReference type="ARBA" id="ARBA00062889"/>
    </source>
</evidence>
<dbReference type="Gene3D" id="1.20.1160.20">
    <property type="match status" value="2"/>
</dbReference>
<dbReference type="GO" id="GO:1904358">
    <property type="term" value="P:positive regulation of telomere maintenance via telomere lengthening"/>
    <property type="evidence" value="ECO:0007669"/>
    <property type="project" value="Ensembl"/>
</dbReference>
<dbReference type="GO" id="GO:0000732">
    <property type="term" value="P:DNA strand displacement"/>
    <property type="evidence" value="ECO:0007669"/>
    <property type="project" value="Ensembl"/>
</dbReference>
<proteinExistence type="inferred from homology"/>
<dbReference type="CDD" id="cd17970">
    <property type="entry name" value="DEAHc_FancJ"/>
    <property type="match status" value="1"/>
</dbReference>
<dbReference type="GO" id="GO:0045910">
    <property type="term" value="P:negative regulation of DNA recombination"/>
    <property type="evidence" value="ECO:0007669"/>
    <property type="project" value="Ensembl"/>
</dbReference>
<dbReference type="SUPFAM" id="SSF52540">
    <property type="entry name" value="P-loop containing nucleoside triphosphate hydrolases"/>
    <property type="match status" value="1"/>
</dbReference>
<evidence type="ECO:0000256" key="12">
    <source>
        <dbReference type="ARBA" id="ARBA00023235"/>
    </source>
</evidence>
<feature type="region of interest" description="Disordered" evidence="19">
    <location>
        <begin position="885"/>
        <end position="911"/>
    </location>
</feature>
<dbReference type="Pfam" id="PF13307">
    <property type="entry name" value="Helicase_C_2"/>
    <property type="match status" value="1"/>
</dbReference>
<dbReference type="EC" id="5.6.2.-" evidence="17"/>
<dbReference type="GO" id="GO:0043247">
    <property type="term" value="P:telomere maintenance in response to DNA damage"/>
    <property type="evidence" value="ECO:0007669"/>
    <property type="project" value="Ensembl"/>
</dbReference>
<dbReference type="GO" id="GO:1904355">
    <property type="term" value="P:positive regulation of telomere capping"/>
    <property type="evidence" value="ECO:0007669"/>
    <property type="project" value="Ensembl"/>
</dbReference>
<keyword evidence="3 17" id="KW-0547">Nucleotide-binding</keyword>
<dbReference type="GeneTree" id="ENSGT00950000182970"/>
<dbReference type="SMART" id="SM00491">
    <property type="entry name" value="HELICc2"/>
    <property type="match status" value="1"/>
</dbReference>
<reference evidence="22" key="3">
    <citation type="submission" date="2025-09" db="UniProtKB">
        <authorList>
            <consortium name="Ensembl"/>
        </authorList>
    </citation>
    <scope>IDENTIFICATION</scope>
</reference>
<evidence type="ECO:0000256" key="19">
    <source>
        <dbReference type="SAM" id="MobiDB-lite"/>
    </source>
</evidence>
<keyword evidence="7 17" id="KW-0067">ATP-binding</keyword>
<feature type="domain" description="TNFR-Cys" evidence="20">
    <location>
        <begin position="1473"/>
        <end position="1514"/>
    </location>
</feature>
<dbReference type="GO" id="GO:0005524">
    <property type="term" value="F:ATP binding"/>
    <property type="evidence" value="ECO:0007669"/>
    <property type="project" value="UniProtKB-UniRule"/>
</dbReference>
<evidence type="ECO:0000256" key="4">
    <source>
        <dbReference type="ARBA" id="ARBA00022763"/>
    </source>
</evidence>
<feature type="region of interest" description="Disordered" evidence="19">
    <location>
        <begin position="1363"/>
        <end position="1400"/>
    </location>
</feature>
<feature type="region of interest" description="Disordered" evidence="19">
    <location>
        <begin position="1285"/>
        <end position="1309"/>
    </location>
</feature>
<dbReference type="GO" id="GO:0010569">
    <property type="term" value="P:regulation of double-strand break repair via homologous recombination"/>
    <property type="evidence" value="ECO:0007669"/>
    <property type="project" value="UniProtKB-UniRule"/>
</dbReference>
<dbReference type="SMART" id="SM00488">
    <property type="entry name" value="DEXDc2"/>
    <property type="match status" value="1"/>
</dbReference>
<keyword evidence="9 17" id="KW-0411">Iron-sulfur</keyword>
<dbReference type="GO" id="GO:0016818">
    <property type="term" value="F:hydrolase activity, acting on acid anhydrides, in phosphorus-containing anhydrides"/>
    <property type="evidence" value="ECO:0007669"/>
    <property type="project" value="InterPro"/>
</dbReference>
<dbReference type="CDD" id="cd18788">
    <property type="entry name" value="SF2_C_XPD"/>
    <property type="match status" value="1"/>
</dbReference>
<dbReference type="GO" id="GO:0031965">
    <property type="term" value="C:nuclear membrane"/>
    <property type="evidence" value="ECO:0007669"/>
    <property type="project" value="Ensembl"/>
</dbReference>
<evidence type="ECO:0000256" key="11">
    <source>
        <dbReference type="ARBA" id="ARBA00023204"/>
    </source>
</evidence>
<evidence type="ECO:0000256" key="5">
    <source>
        <dbReference type="ARBA" id="ARBA00022801"/>
    </source>
</evidence>
<dbReference type="GO" id="GO:0000781">
    <property type="term" value="C:chromosome, telomeric region"/>
    <property type="evidence" value="ECO:0007669"/>
    <property type="project" value="Ensembl"/>
</dbReference>
<evidence type="ECO:0000259" key="21">
    <source>
        <dbReference type="PROSITE" id="PS51193"/>
    </source>
</evidence>
<feature type="compositionally biased region" description="Low complexity" evidence="19">
    <location>
        <begin position="1386"/>
        <end position="1397"/>
    </location>
</feature>
<dbReference type="GO" id="GO:0003678">
    <property type="term" value="F:DNA helicase activity"/>
    <property type="evidence" value="ECO:0007669"/>
    <property type="project" value="UniProtKB-UniRule"/>
</dbReference>
<evidence type="ECO:0000313" key="22">
    <source>
        <dbReference type="Ensembl" id="ENSCJAP00000087307.1"/>
    </source>
</evidence>
<keyword evidence="8 17" id="KW-0408">Iron</keyword>
<comment type="subunit">
    <text evidence="16 17">Interacts with TERF1. Interacts (via PIP-box) with PCNA; the interaction is direct and essential for suppressing telomere fragility. Interacts with MMS19; the interaction mediates the association of RTEL1 with the cytosolic iron-sulfur protein assembly (CIA) complex.</text>
</comment>
<dbReference type="Proteomes" id="UP000008225">
    <property type="component" value="Chromosome 5"/>
</dbReference>
<name>A0A8I3X5P8_CALJA</name>
<keyword evidence="4 17" id="KW-0227">DNA damage</keyword>
<dbReference type="FunFam" id="1.20.1160.20:FF:000006">
    <property type="entry name" value="Regulator of telomere elongation helicase 1"/>
    <property type="match status" value="1"/>
</dbReference>
<comment type="caution">
    <text evidence="17 18">Lacks conserved residue(s) required for the propagation of feature annotation.</text>
</comment>
<evidence type="ECO:0000256" key="6">
    <source>
        <dbReference type="ARBA" id="ARBA00022806"/>
    </source>
</evidence>
<dbReference type="GO" id="GO:1904506">
    <property type="term" value="P:negative regulation of telomere maintenance in response to DNA damage"/>
    <property type="evidence" value="ECO:0007669"/>
    <property type="project" value="Ensembl"/>
</dbReference>
<evidence type="ECO:0000259" key="20">
    <source>
        <dbReference type="PROSITE" id="PS50050"/>
    </source>
</evidence>
<evidence type="ECO:0000256" key="10">
    <source>
        <dbReference type="ARBA" id="ARBA00023125"/>
    </source>
</evidence>
<comment type="function">
    <text evidence="15 17">A probable ATP-dependent DNA helicase implicated in telomere-length regulation, DNA repair and the maintenance of genomic stability. Acts as an anti-recombinase to counteract toxic recombination and limit crossover during meiosis. Regulates meiotic recombination and crossover homeostasis by physically dissociating strand invasion events and thereby promotes noncrossover repair by meiotic synthesis dependent strand annealing (SDSA) as well as disassembly of D loop recombination intermediates. Also disassembles T loops and prevents telomere fragility by counteracting telomeric G4-DNA structures, which together ensure the dynamics and stability of the telomere.</text>
</comment>
<dbReference type="HAMAP" id="MF_03065">
    <property type="entry name" value="RTEL1"/>
    <property type="match status" value="1"/>
</dbReference>
<dbReference type="GO" id="GO:1904535">
    <property type="term" value="P:positive regulation of telomeric loop disassembly"/>
    <property type="evidence" value="ECO:0007669"/>
    <property type="project" value="Ensembl"/>
</dbReference>
<dbReference type="Pfam" id="PF06733">
    <property type="entry name" value="DEAD_2"/>
    <property type="match status" value="1"/>
</dbReference>
<dbReference type="InterPro" id="IPR014013">
    <property type="entry name" value="Helic_SF1/SF2_ATP-bd_DinG/Rad3"/>
</dbReference>
<dbReference type="OMA" id="NDTACIK"/>
<evidence type="ECO:0000256" key="17">
    <source>
        <dbReference type="HAMAP-Rule" id="MF_03065"/>
    </source>
</evidence>
<dbReference type="FunFam" id="3.40.50.300:FF:000691">
    <property type="entry name" value="Regulator of telomere elongation helicase 1"/>
    <property type="match status" value="1"/>
</dbReference>
<evidence type="ECO:0000256" key="2">
    <source>
        <dbReference type="ARBA" id="ARBA00022723"/>
    </source>
</evidence>
<organism evidence="22 23">
    <name type="scientific">Callithrix jacchus</name>
    <name type="common">White-tufted-ear marmoset</name>
    <name type="synonym">Simia Jacchus</name>
    <dbReference type="NCBI Taxonomy" id="9483"/>
    <lineage>
        <taxon>Eukaryota</taxon>
        <taxon>Metazoa</taxon>
        <taxon>Chordata</taxon>
        <taxon>Craniata</taxon>
        <taxon>Vertebrata</taxon>
        <taxon>Euteleostomi</taxon>
        <taxon>Mammalia</taxon>
        <taxon>Eutheria</taxon>
        <taxon>Euarchontoglires</taxon>
        <taxon>Primates</taxon>
        <taxon>Haplorrhini</taxon>
        <taxon>Platyrrhini</taxon>
        <taxon>Cebidae</taxon>
        <taxon>Callitrichinae</taxon>
        <taxon>Callithrix</taxon>
        <taxon>Callithrix</taxon>
    </lineage>
</organism>
<dbReference type="Pfam" id="PF23109">
    <property type="entry name" value="ARCH_RTEL1"/>
    <property type="match status" value="2"/>
</dbReference>
<keyword evidence="1 17" id="KW-0004">4Fe-4S</keyword>
<keyword evidence="18" id="KW-1015">Disulfide bond</keyword>
<dbReference type="GO" id="GO:1904430">
    <property type="term" value="P:negative regulation of t-circle formation"/>
    <property type="evidence" value="ECO:0007669"/>
    <property type="project" value="Ensembl"/>
</dbReference>
<comment type="catalytic activity">
    <reaction evidence="14 17">
        <text>ATP + H2O = ADP + phosphate + H(+)</text>
        <dbReference type="Rhea" id="RHEA:13065"/>
        <dbReference type="ChEBI" id="CHEBI:15377"/>
        <dbReference type="ChEBI" id="CHEBI:15378"/>
        <dbReference type="ChEBI" id="CHEBI:30616"/>
        <dbReference type="ChEBI" id="CHEBI:43474"/>
        <dbReference type="ChEBI" id="CHEBI:456216"/>
    </reaction>
</comment>
<feature type="domain" description="Helicase ATP-binding" evidence="21">
    <location>
        <begin position="7"/>
        <end position="297"/>
    </location>
</feature>
<dbReference type="InterPro" id="IPR010614">
    <property type="entry name" value="RAD3-like_helicase_DEAD"/>
</dbReference>
<evidence type="ECO:0000256" key="18">
    <source>
        <dbReference type="PROSITE-ProRule" id="PRU00206"/>
    </source>
</evidence>
<dbReference type="Gene3D" id="2.10.50.10">
    <property type="entry name" value="Tumor Necrosis Factor Receptor, subunit A, domain 2"/>
    <property type="match status" value="2"/>
</dbReference>
<evidence type="ECO:0000256" key="14">
    <source>
        <dbReference type="ARBA" id="ARBA00049360"/>
    </source>
</evidence>
<feature type="binding site" evidence="17">
    <location>
        <position position="146"/>
    </location>
    <ligand>
        <name>[4Fe-4S] cluster</name>
        <dbReference type="ChEBI" id="CHEBI:49883"/>
    </ligand>
</feature>
<keyword evidence="11 17" id="KW-0234">DNA repair</keyword>
<feature type="region of interest" description="Disordered" evidence="19">
    <location>
        <begin position="1321"/>
        <end position="1348"/>
    </location>
</feature>
<feature type="binding site" evidence="17">
    <location>
        <position position="208"/>
    </location>
    <ligand>
        <name>[4Fe-4S] cluster</name>
        <dbReference type="ChEBI" id="CHEBI:49883"/>
    </ligand>
</feature>
<dbReference type="GO" id="GO:0003677">
    <property type="term" value="F:DNA binding"/>
    <property type="evidence" value="ECO:0007669"/>
    <property type="project" value="UniProtKB-UniRule"/>
</dbReference>
<evidence type="ECO:0000256" key="1">
    <source>
        <dbReference type="ARBA" id="ARBA00022485"/>
    </source>
</evidence>
<keyword evidence="2 17" id="KW-0479">Metal-binding</keyword>
<feature type="region of interest" description="Disordered" evidence="19">
    <location>
        <begin position="1148"/>
        <end position="1186"/>
    </location>
</feature>
<dbReference type="Ensembl" id="ENSCJAT00000147954.1">
    <property type="protein sequence ID" value="ENSCJAP00000087307.1"/>
    <property type="gene ID" value="ENSCJAG00000010336.5"/>
</dbReference>
<dbReference type="GO" id="GO:1902990">
    <property type="term" value="P:mitotic telomere maintenance via semi-conservative replication"/>
    <property type="evidence" value="ECO:0007669"/>
    <property type="project" value="Ensembl"/>
</dbReference>
<evidence type="ECO:0000256" key="8">
    <source>
        <dbReference type="ARBA" id="ARBA00023004"/>
    </source>
</evidence>
<dbReference type="FunFam" id="1.20.1160.20:FF:000009">
    <property type="entry name" value="Regulator of telomere elongation helicase 1"/>
    <property type="match status" value="1"/>
</dbReference>
<reference evidence="22 23" key="1">
    <citation type="submission" date="2009-03" db="EMBL/GenBank/DDBJ databases">
        <authorList>
            <person name="Warren W."/>
            <person name="Ye L."/>
            <person name="Minx P."/>
            <person name="Worley K."/>
            <person name="Gibbs R."/>
            <person name="Wilson R.K."/>
        </authorList>
    </citation>
    <scope>NUCLEOTIDE SEQUENCE [LARGE SCALE GENOMIC DNA]</scope>
</reference>
<feature type="short sequence motif" description="Nuclear localization signal" evidence="17">
    <location>
        <begin position="152"/>
        <end position="168"/>
    </location>
</feature>
<keyword evidence="12 17" id="KW-0413">Isomerase</keyword>
<evidence type="ECO:0000313" key="23">
    <source>
        <dbReference type="Proteomes" id="UP000008225"/>
    </source>
</evidence>
<feature type="region of interest" description="Disordered" evidence="19">
    <location>
        <begin position="1109"/>
        <end position="1133"/>
    </location>
</feature>
<feature type="disulfide bond" evidence="18">
    <location>
        <begin position="1474"/>
        <end position="1489"/>
    </location>
</feature>
<keyword evidence="23" id="KW-1185">Reference proteome</keyword>
<dbReference type="InterPro" id="IPR027417">
    <property type="entry name" value="P-loop_NTPase"/>
</dbReference>
<dbReference type="NCBIfam" id="TIGR00604">
    <property type="entry name" value="rad3"/>
    <property type="match status" value="1"/>
</dbReference>
<dbReference type="InterPro" id="IPR057498">
    <property type="entry name" value="Rtel1_ARCH"/>
</dbReference>
<comment type="similarity">
    <text evidence="17">Belongs to the helicase family. RAD3/XPD subfamily.</text>
</comment>
<dbReference type="Pfam" id="PF00020">
    <property type="entry name" value="TNFR_c6"/>
    <property type="match status" value="1"/>
</dbReference>
<feature type="disulfide bond" evidence="18">
    <location>
        <begin position="1496"/>
        <end position="1514"/>
    </location>
</feature>
<evidence type="ECO:0000256" key="3">
    <source>
        <dbReference type="ARBA" id="ARBA00022741"/>
    </source>
</evidence>
<keyword evidence="6 17" id="KW-0347">Helicase</keyword>
<dbReference type="InterPro" id="IPR013020">
    <property type="entry name" value="Rad3/Chl1-like"/>
</dbReference>
<evidence type="ECO:0000256" key="15">
    <source>
        <dbReference type="ARBA" id="ARBA00053499"/>
    </source>
</evidence>
<feature type="repeat" description="TNFR-Cys" evidence="18">
    <location>
        <begin position="1473"/>
        <end position="1514"/>
    </location>
</feature>
<dbReference type="GO" id="GO:0031297">
    <property type="term" value="P:replication fork processing"/>
    <property type="evidence" value="ECO:0007669"/>
    <property type="project" value="Ensembl"/>
</dbReference>
<keyword evidence="5 17" id="KW-0378">Hydrolase</keyword>
<dbReference type="PANTHER" id="PTHR11472:SF34">
    <property type="entry name" value="REGULATOR OF TELOMERE ELONGATION HELICASE 1"/>
    <property type="match status" value="1"/>
</dbReference>
<dbReference type="Pfam" id="PF23116">
    <property type="entry name" value="HHD_RTEL1"/>
    <property type="match status" value="1"/>
</dbReference>
<dbReference type="FunFam" id="3.40.50.300:FF:000431">
    <property type="entry name" value="Regulator of telomere elongation helicase 1"/>
    <property type="match status" value="1"/>
</dbReference>
<dbReference type="InterPro" id="IPR006555">
    <property type="entry name" value="ATP-dep_Helicase_C"/>
</dbReference>